<dbReference type="AlphaFoldDB" id="A0A9Q3CGY7"/>
<dbReference type="Proteomes" id="UP000765509">
    <property type="component" value="Unassembled WGS sequence"/>
</dbReference>
<protein>
    <submittedName>
        <fullName evidence="2">Uncharacterized protein</fullName>
    </submittedName>
</protein>
<organism evidence="2 3">
    <name type="scientific">Austropuccinia psidii MF-1</name>
    <dbReference type="NCBI Taxonomy" id="1389203"/>
    <lineage>
        <taxon>Eukaryota</taxon>
        <taxon>Fungi</taxon>
        <taxon>Dikarya</taxon>
        <taxon>Basidiomycota</taxon>
        <taxon>Pucciniomycotina</taxon>
        <taxon>Pucciniomycetes</taxon>
        <taxon>Pucciniales</taxon>
        <taxon>Sphaerophragmiaceae</taxon>
        <taxon>Austropuccinia</taxon>
    </lineage>
</organism>
<accession>A0A9Q3CGY7</accession>
<proteinExistence type="predicted"/>
<feature type="region of interest" description="Disordered" evidence="1">
    <location>
        <begin position="105"/>
        <end position="131"/>
    </location>
</feature>
<evidence type="ECO:0000313" key="3">
    <source>
        <dbReference type="Proteomes" id="UP000765509"/>
    </source>
</evidence>
<reference evidence="2" key="1">
    <citation type="submission" date="2021-03" db="EMBL/GenBank/DDBJ databases">
        <title>Draft genome sequence of rust myrtle Austropuccinia psidii MF-1, a brazilian biotype.</title>
        <authorList>
            <person name="Quecine M.C."/>
            <person name="Pachon D.M.R."/>
            <person name="Bonatelli M.L."/>
            <person name="Correr F.H."/>
            <person name="Franceschini L.M."/>
            <person name="Leite T.F."/>
            <person name="Margarido G.R.A."/>
            <person name="Almeida C.A."/>
            <person name="Ferrarezi J.A."/>
            <person name="Labate C.A."/>
        </authorList>
    </citation>
    <scope>NUCLEOTIDE SEQUENCE</scope>
    <source>
        <strain evidence="2">MF-1</strain>
    </source>
</reference>
<evidence type="ECO:0000256" key="1">
    <source>
        <dbReference type="SAM" id="MobiDB-lite"/>
    </source>
</evidence>
<evidence type="ECO:0000313" key="2">
    <source>
        <dbReference type="EMBL" id="MBW0482915.1"/>
    </source>
</evidence>
<name>A0A9Q3CGY7_9BASI</name>
<dbReference type="EMBL" id="AVOT02006985">
    <property type="protein sequence ID" value="MBW0482915.1"/>
    <property type="molecule type" value="Genomic_DNA"/>
</dbReference>
<gene>
    <name evidence="2" type="ORF">O181_022630</name>
</gene>
<keyword evidence="3" id="KW-1185">Reference proteome</keyword>
<sequence>MKPAKKRHLPFGFRHVKFYYDSLPLFARRGSVRTDYLFSSPHRFSAGANMVNSTKTALIFFTLQSCVHCVTFPRFSSWMSRAGKAGEMAAGGGKAEDGAKTGADLRGAHVDPAHADGGSLDGKIGTTNPRAPMLKEPAAARRTKISIASDKIRQVALATAIKAGS</sequence>
<comment type="caution">
    <text evidence="2">The sequence shown here is derived from an EMBL/GenBank/DDBJ whole genome shotgun (WGS) entry which is preliminary data.</text>
</comment>